<protein>
    <submittedName>
        <fullName evidence="1">DUF1186 family protein</fullName>
    </submittedName>
</protein>
<evidence type="ECO:0000313" key="2">
    <source>
        <dbReference type="Proteomes" id="UP001500604"/>
    </source>
</evidence>
<accession>A0ABP8UY18</accession>
<dbReference type="InterPro" id="IPR010602">
    <property type="entry name" value="DUF1186"/>
</dbReference>
<dbReference type="Gene3D" id="3.10.450.50">
    <property type="match status" value="1"/>
</dbReference>
<dbReference type="RefSeq" id="WP_345193276.1">
    <property type="nucleotide sequence ID" value="NZ_BAABFL010000025.1"/>
</dbReference>
<evidence type="ECO:0000313" key="1">
    <source>
        <dbReference type="EMBL" id="GAA4648083.1"/>
    </source>
</evidence>
<dbReference type="Proteomes" id="UP001500604">
    <property type="component" value="Unassembled WGS sequence"/>
</dbReference>
<proteinExistence type="predicted"/>
<organism evidence="1 2">
    <name type="scientific">Kistimonas scapharcae</name>
    <dbReference type="NCBI Taxonomy" id="1036133"/>
    <lineage>
        <taxon>Bacteria</taxon>
        <taxon>Pseudomonadati</taxon>
        <taxon>Pseudomonadota</taxon>
        <taxon>Gammaproteobacteria</taxon>
        <taxon>Oceanospirillales</taxon>
        <taxon>Endozoicomonadaceae</taxon>
        <taxon>Kistimonas</taxon>
    </lineage>
</organism>
<dbReference type="SUPFAM" id="SSF103642">
    <property type="entry name" value="Sec-C motif"/>
    <property type="match status" value="1"/>
</dbReference>
<comment type="caution">
    <text evidence="1">The sequence shown here is derived from an EMBL/GenBank/DDBJ whole genome shotgun (WGS) entry which is preliminary data.</text>
</comment>
<keyword evidence="2" id="KW-1185">Reference proteome</keyword>
<dbReference type="PANTHER" id="PTHR33747:SF1">
    <property type="entry name" value="ADENYLATE CYCLASE-ASSOCIATED CAP C-TERMINAL DOMAIN-CONTAINING PROTEIN"/>
    <property type="match status" value="1"/>
</dbReference>
<name>A0ABP8UY18_9GAMM</name>
<dbReference type="EMBL" id="BAABFL010000025">
    <property type="protein sequence ID" value="GAA4648083.1"/>
    <property type="molecule type" value="Genomic_DNA"/>
</dbReference>
<gene>
    <name evidence="1" type="ORF">GCM10023116_03470</name>
</gene>
<reference evidence="2" key="1">
    <citation type="journal article" date="2019" name="Int. J. Syst. Evol. Microbiol.">
        <title>The Global Catalogue of Microorganisms (GCM) 10K type strain sequencing project: providing services to taxonomists for standard genome sequencing and annotation.</title>
        <authorList>
            <consortium name="The Broad Institute Genomics Platform"/>
            <consortium name="The Broad Institute Genome Sequencing Center for Infectious Disease"/>
            <person name="Wu L."/>
            <person name="Ma J."/>
        </authorList>
    </citation>
    <scope>NUCLEOTIDE SEQUENCE [LARGE SCALE GENOMIC DNA]</scope>
    <source>
        <strain evidence="2">JCM 17805</strain>
    </source>
</reference>
<dbReference type="Pfam" id="PF06685">
    <property type="entry name" value="DUF1186"/>
    <property type="match status" value="1"/>
</dbReference>
<dbReference type="Pfam" id="PF02810">
    <property type="entry name" value="SEC-C"/>
    <property type="match status" value="1"/>
</dbReference>
<dbReference type="InterPro" id="IPR004027">
    <property type="entry name" value="SEC_C_motif"/>
</dbReference>
<dbReference type="PANTHER" id="PTHR33747">
    <property type="entry name" value="UPF0225 PROTEIN SCO1677"/>
    <property type="match status" value="1"/>
</dbReference>
<sequence>MTIDEILSELSGYDGYFPKAAIEAAIEQKEAITPHLLAYLQELVDMGEAIDRDFNDRMTLPALFLLAQFREANAYPLIVRLVSDWEGCAEYHLGDAITEGLGRILASVCHGDTGPIKKLVEDNQVDEYVRSSALHSLMTLYSEQVLSRDDILAYYKNLFRQHPVREPTQIWNTLVLCSASLRLTELLPDIRQAYQDGLASPGFAALSDIEEMIQSEYDDLADIGYDKYYITDTVAELQHWAAFMPRVPVSHTPVQRYQHAEGVYSYDGHTAVRTDAKTGRNEPCPCGSGKKFKKCCGR</sequence>